<keyword evidence="4" id="KW-1185">Reference proteome</keyword>
<reference evidence="3 4" key="1">
    <citation type="submission" date="2024-12" db="EMBL/GenBank/DDBJ databases">
        <title>The unique morphological basis and parallel evolutionary history of personate flowers in Penstemon.</title>
        <authorList>
            <person name="Depatie T.H."/>
            <person name="Wessinger C.A."/>
        </authorList>
    </citation>
    <scope>NUCLEOTIDE SEQUENCE [LARGE SCALE GENOMIC DNA]</scope>
    <source>
        <strain evidence="3">WTNN_2</strain>
        <tissue evidence="3">Leaf</tissue>
    </source>
</reference>
<dbReference type="AlphaFoldDB" id="A0ABD3TTR1"/>
<comment type="caution">
    <text evidence="3">The sequence shown here is derived from an EMBL/GenBank/DDBJ whole genome shotgun (WGS) entry which is preliminary data.</text>
</comment>
<keyword evidence="2" id="KW-0732">Signal</keyword>
<evidence type="ECO:0000313" key="4">
    <source>
        <dbReference type="Proteomes" id="UP001634393"/>
    </source>
</evidence>
<evidence type="ECO:0000256" key="1">
    <source>
        <dbReference type="SAM" id="MobiDB-lite"/>
    </source>
</evidence>
<proteinExistence type="predicted"/>
<dbReference type="EMBL" id="JBJXBP010000003">
    <property type="protein sequence ID" value="KAL3839638.1"/>
    <property type="molecule type" value="Genomic_DNA"/>
</dbReference>
<feature type="region of interest" description="Disordered" evidence="1">
    <location>
        <begin position="51"/>
        <end position="75"/>
    </location>
</feature>
<gene>
    <name evidence="3" type="ORF">ACJIZ3_024229</name>
</gene>
<evidence type="ECO:0000313" key="3">
    <source>
        <dbReference type="EMBL" id="KAL3839638.1"/>
    </source>
</evidence>
<protein>
    <recommendedName>
        <fullName evidence="5">Transmembrane protein</fullName>
    </recommendedName>
</protein>
<evidence type="ECO:0000256" key="2">
    <source>
        <dbReference type="SAM" id="SignalP"/>
    </source>
</evidence>
<name>A0ABD3TTR1_9LAMI</name>
<dbReference type="Proteomes" id="UP001634393">
    <property type="component" value="Unassembled WGS sequence"/>
</dbReference>
<evidence type="ECO:0008006" key="5">
    <source>
        <dbReference type="Google" id="ProtNLM"/>
    </source>
</evidence>
<organism evidence="3 4">
    <name type="scientific">Penstemon smallii</name>
    <dbReference type="NCBI Taxonomy" id="265156"/>
    <lineage>
        <taxon>Eukaryota</taxon>
        <taxon>Viridiplantae</taxon>
        <taxon>Streptophyta</taxon>
        <taxon>Embryophyta</taxon>
        <taxon>Tracheophyta</taxon>
        <taxon>Spermatophyta</taxon>
        <taxon>Magnoliopsida</taxon>
        <taxon>eudicotyledons</taxon>
        <taxon>Gunneridae</taxon>
        <taxon>Pentapetalae</taxon>
        <taxon>asterids</taxon>
        <taxon>lamiids</taxon>
        <taxon>Lamiales</taxon>
        <taxon>Plantaginaceae</taxon>
        <taxon>Cheloneae</taxon>
        <taxon>Penstemon</taxon>
    </lineage>
</organism>
<feature type="compositionally biased region" description="Basic residues" evidence="1">
    <location>
        <begin position="64"/>
        <end position="75"/>
    </location>
</feature>
<accession>A0ABD3TTR1</accession>
<sequence>MEQIKPRIFLILLFLLLLAAPCFSRGRHLNIKRMDSTEVYVIDYRGPETHTYIPPPNRAGDRPKIHHQTNMARRRPKVFMTKRNGKKING</sequence>
<feature type="signal peptide" evidence="2">
    <location>
        <begin position="1"/>
        <end position="24"/>
    </location>
</feature>
<feature type="chain" id="PRO_5044863807" description="Transmembrane protein" evidence="2">
    <location>
        <begin position="25"/>
        <end position="90"/>
    </location>
</feature>